<proteinExistence type="inferred from homology"/>
<dbReference type="CDD" id="cd16914">
    <property type="entry name" value="EcfT"/>
    <property type="match status" value="1"/>
</dbReference>
<comment type="caution">
    <text evidence="7">The sequence shown here is derived from an EMBL/GenBank/DDBJ whole genome shotgun (WGS) entry which is preliminary data.</text>
</comment>
<reference evidence="7" key="1">
    <citation type="submission" date="2021-07" db="EMBL/GenBank/DDBJ databases">
        <title>Pseudohoeflea marina sp. nov. a polyhydroxyalcanoate-producing bacterium.</title>
        <authorList>
            <person name="Zheng W."/>
            <person name="Yu S."/>
            <person name="Huang Y."/>
        </authorList>
    </citation>
    <scope>NUCLEOTIDE SEQUENCE</scope>
    <source>
        <strain evidence="7">DP4N28-3</strain>
    </source>
</reference>
<evidence type="ECO:0000256" key="2">
    <source>
        <dbReference type="ARBA" id="ARBA00008564"/>
    </source>
</evidence>
<evidence type="ECO:0000256" key="6">
    <source>
        <dbReference type="SAM" id="Phobius"/>
    </source>
</evidence>
<keyword evidence="8" id="KW-1185">Reference proteome</keyword>
<feature type="transmembrane region" description="Helical" evidence="6">
    <location>
        <begin position="62"/>
        <end position="83"/>
    </location>
</feature>
<keyword evidence="3 6" id="KW-0812">Transmembrane</keyword>
<feature type="transmembrane region" description="Helical" evidence="6">
    <location>
        <begin position="22"/>
        <end position="55"/>
    </location>
</feature>
<dbReference type="Pfam" id="PF02361">
    <property type="entry name" value="CbiQ"/>
    <property type="match status" value="1"/>
</dbReference>
<keyword evidence="4 6" id="KW-1133">Transmembrane helix</keyword>
<comment type="subcellular location">
    <subcellularLocation>
        <location evidence="1">Membrane</location>
        <topology evidence="1">Multi-pass membrane protein</topology>
    </subcellularLocation>
</comment>
<gene>
    <name evidence="7" type="ORF">KY465_13280</name>
</gene>
<dbReference type="EMBL" id="JAHWQX010000003">
    <property type="protein sequence ID" value="MBW3098252.1"/>
    <property type="molecule type" value="Genomic_DNA"/>
</dbReference>
<keyword evidence="5 6" id="KW-0472">Membrane</keyword>
<evidence type="ECO:0000313" key="7">
    <source>
        <dbReference type="EMBL" id="MBW3098252.1"/>
    </source>
</evidence>
<dbReference type="InterPro" id="IPR003339">
    <property type="entry name" value="ABC/ECF_trnsptr_transmembrane"/>
</dbReference>
<evidence type="ECO:0000256" key="1">
    <source>
        <dbReference type="ARBA" id="ARBA00004141"/>
    </source>
</evidence>
<dbReference type="PANTHER" id="PTHR33514:SF13">
    <property type="entry name" value="PROTEIN ABCI12, CHLOROPLASTIC"/>
    <property type="match status" value="1"/>
</dbReference>
<evidence type="ECO:0000256" key="3">
    <source>
        <dbReference type="ARBA" id="ARBA00022692"/>
    </source>
</evidence>
<dbReference type="RefSeq" id="WP_219202167.1">
    <property type="nucleotide sequence ID" value="NZ_JAHWQX010000003.1"/>
</dbReference>
<dbReference type="Proteomes" id="UP001430804">
    <property type="component" value="Unassembled WGS sequence"/>
</dbReference>
<organism evidence="7 8">
    <name type="scientific">Pseudohoeflea coraliihabitans</name>
    <dbReference type="NCBI Taxonomy" id="2860393"/>
    <lineage>
        <taxon>Bacteria</taxon>
        <taxon>Pseudomonadati</taxon>
        <taxon>Pseudomonadota</taxon>
        <taxon>Alphaproteobacteria</taxon>
        <taxon>Hyphomicrobiales</taxon>
        <taxon>Rhizobiaceae</taxon>
        <taxon>Pseudohoeflea</taxon>
    </lineage>
</organism>
<evidence type="ECO:0000256" key="4">
    <source>
        <dbReference type="ARBA" id="ARBA00022989"/>
    </source>
</evidence>
<evidence type="ECO:0000256" key="5">
    <source>
        <dbReference type="ARBA" id="ARBA00023136"/>
    </source>
</evidence>
<dbReference type="PANTHER" id="PTHR33514">
    <property type="entry name" value="PROTEIN ABCI12, CHLOROPLASTIC"/>
    <property type="match status" value="1"/>
</dbReference>
<comment type="similarity">
    <text evidence="2">Belongs to the CbiQ family.</text>
</comment>
<sequence length="197" mass="21755">MITDLYIFGDTVVHRLGPGKKLLALLVLCSLLFIFESWLALLPAALLVLAGFWLAGLSAHHAFAALRPVLWILAAIFLIQLFYSGVVGAGFVVMRFAVLILAASLVTLTTRTSEFVDGIMAGLRYAPRFVPREKIALAIAMTMRFIPRLRAQFDEIREAQRARGLERNPIALLVPLIVRTLKDADEIAQAIEARSVD</sequence>
<protein>
    <submittedName>
        <fullName evidence="7">Energy-coupling factor transporter transmembrane protein EcfT</fullName>
    </submittedName>
</protein>
<name>A0ABS6WQK4_9HYPH</name>
<accession>A0ABS6WQK4</accession>
<evidence type="ECO:0000313" key="8">
    <source>
        <dbReference type="Proteomes" id="UP001430804"/>
    </source>
</evidence>